<reference evidence="2 3" key="1">
    <citation type="submission" date="2024-04" db="EMBL/GenBank/DDBJ databases">
        <title>Isolation of an actinomycete strain from pig manure.</title>
        <authorList>
            <person name="Gong T."/>
            <person name="Yu Z."/>
            <person name="An M."/>
            <person name="Wei C."/>
            <person name="Yang W."/>
            <person name="Liu L."/>
        </authorList>
    </citation>
    <scope>NUCLEOTIDE SEQUENCE [LARGE SCALE GENOMIC DNA]</scope>
    <source>
        <strain evidence="2 3">ZF39</strain>
    </source>
</reference>
<dbReference type="EMBL" id="CP154795">
    <property type="protein sequence ID" value="XAN08378.1"/>
    <property type="molecule type" value="Genomic_DNA"/>
</dbReference>
<gene>
    <name evidence="2" type="ORF">AADG42_14065</name>
</gene>
<feature type="transmembrane region" description="Helical" evidence="1">
    <location>
        <begin position="43"/>
        <end position="62"/>
    </location>
</feature>
<sequence>MSPYIGGMIVGALGLVFGLIAGNEKLRSARPTFARRFSTIGAFVLLAAFLGLFLLPLVMGWGR</sequence>
<organism evidence="2 3">
    <name type="scientific">Ammonicoccus fulvus</name>
    <dbReference type="NCBI Taxonomy" id="3138240"/>
    <lineage>
        <taxon>Bacteria</taxon>
        <taxon>Bacillati</taxon>
        <taxon>Actinomycetota</taxon>
        <taxon>Actinomycetes</taxon>
        <taxon>Propionibacteriales</taxon>
        <taxon>Propionibacteriaceae</taxon>
        <taxon>Ammonicoccus</taxon>
    </lineage>
</organism>
<keyword evidence="1" id="KW-0472">Membrane</keyword>
<keyword evidence="1" id="KW-0812">Transmembrane</keyword>
<dbReference type="Proteomes" id="UP001442841">
    <property type="component" value="Chromosome"/>
</dbReference>
<evidence type="ECO:0000313" key="3">
    <source>
        <dbReference type="Proteomes" id="UP001442841"/>
    </source>
</evidence>
<evidence type="ECO:0000313" key="2">
    <source>
        <dbReference type="EMBL" id="XAN08378.1"/>
    </source>
</evidence>
<proteinExistence type="predicted"/>
<accession>A0ABZ3FQN5</accession>
<protein>
    <submittedName>
        <fullName evidence="2">Uncharacterized protein</fullName>
    </submittedName>
</protein>
<dbReference type="RefSeq" id="WP_425309835.1">
    <property type="nucleotide sequence ID" value="NZ_CP154795.1"/>
</dbReference>
<keyword evidence="3" id="KW-1185">Reference proteome</keyword>
<name>A0ABZ3FQN5_9ACTN</name>
<keyword evidence="1" id="KW-1133">Transmembrane helix</keyword>
<evidence type="ECO:0000256" key="1">
    <source>
        <dbReference type="SAM" id="Phobius"/>
    </source>
</evidence>
<feature type="transmembrane region" description="Helical" evidence="1">
    <location>
        <begin position="6"/>
        <end position="22"/>
    </location>
</feature>